<evidence type="ECO:0000313" key="5">
    <source>
        <dbReference type="EMBL" id="HDY58456.1"/>
    </source>
</evidence>
<gene>
    <name evidence="5" type="ORF">ENP86_02745</name>
</gene>
<feature type="domain" description="PilY1 beta-propeller" evidence="4">
    <location>
        <begin position="646"/>
        <end position="909"/>
    </location>
</feature>
<dbReference type="InterPro" id="IPR018247">
    <property type="entry name" value="EF_Hand_1_Ca_BS"/>
</dbReference>
<dbReference type="AlphaFoldDB" id="A0A7V1EHC8"/>
<sequence>MRFVIIFLLFLGALFAQEMAAYCCAPPFVTTVVPPNIMIMLDNSGSMYDQAYGGNSLYMTDTTKWYGYFKPDSNYRWATNRFVSDPLGPFPGRILNWACMSRADIEKKVLTGGKGNELGNIVRLLSEGRYTWTKYYYRNASNYNTFSISHSADATYLTVSKYGSNPPINATLSNIRVQVDIPEKEYRGVLDQIGDKDDDRHWDDDAPIFGLWHFNYDRGGHIRDYLGEPDIIDLRNHINAFRGETWTPLAECYFELLHFFSQSSPHYYNSDYAPNPGNQHDPWYDKNTHTMTPCRRSFILVLTDGESTQDMEIPNSCTHLPNCNNLQNYWDGINPTLPDNGTDYLDDITLYGHVNDLRPDAGWGNRSLAGDQSIECYIIYTFGTIPAAINLLKDAAKTGGFADLNGNKRPDLAAEYDKNGDGIPDNYFQAETGYQLEEAIMKAIMQMLAKVSSASAAAVVSAGTKGAGLATQAQFYPRRQFTTGELLDWTGSVYSLWIDKFGLLREDNNQDHYLHLKNDYVVKVEFDTTVGDVRVKRYQDVNGDGDSLVYLASVALDELKTVWDGGKWLWNNSPDQRVIKAFVDANKNGIVDIGEFKDFIPANAGTFRPHLGVPTDQSADTVIRYVRGTDFTNLRSRTTNNKVWKLGDIINSSATVVSHPMERYDYLYGDVTYQDFWNAESLRRPVVYVGANDGMLHAFNAGYYRDIVDPDPFKVGYQDPLGAYSLGQELWAYIPYNLLAHLKWLKNPHYCHVYYVDLTPYPTDVKIFTPDAIHPQGWGTVLTVGMRLGGGEIRTATDTLNSAYAFIDVSDPLNPNPMWEFTHPNLKYTLTYPTAIKIANPIDTAWFMVTASGPINCAGESNQNARIYVLDISTGNIRRIFTVPDANSFVANIFGIDWDQDYSVDLIYFSDCFKDNTAPGGWGGKIYRIKTRKSTDPNDWVLSAVTENLKRPMIAEGNVTIDEFNRLWVYFGSGRFFSDVDEADTTTKQLFVGIKEDTVSTFTLASMYNVTNVWIDTSGDAHIGAVVKSFEEFMDDVYATNGWYRYFAKGGERSLTPALVFGGAVLFTTFVPTGDICSYGGYGNLYAMFYRTGTAHPESYLGDTLGAHRLYTGIGPGMPSEPALYVTADQTKVFIQTYGGIVQQETGLPTAIKPGVILWKGR</sequence>
<keyword evidence="1" id="KW-0479">Metal-binding</keyword>
<feature type="chain" id="PRO_5030739928" description="PilY1 beta-propeller domain-containing protein" evidence="3">
    <location>
        <begin position="21"/>
        <end position="1162"/>
    </location>
</feature>
<feature type="signal peptide" evidence="3">
    <location>
        <begin position="1"/>
        <end position="20"/>
    </location>
</feature>
<comment type="caution">
    <text evidence="5">The sequence shown here is derived from an EMBL/GenBank/DDBJ whole genome shotgun (WGS) entry which is preliminary data.</text>
</comment>
<evidence type="ECO:0000256" key="3">
    <source>
        <dbReference type="SAM" id="SignalP"/>
    </source>
</evidence>
<protein>
    <recommendedName>
        <fullName evidence="4">PilY1 beta-propeller domain-containing protein</fullName>
    </recommendedName>
</protein>
<organism evidence="5">
    <name type="scientific">candidate division WOR-3 bacterium</name>
    <dbReference type="NCBI Taxonomy" id="2052148"/>
    <lineage>
        <taxon>Bacteria</taxon>
        <taxon>Bacteria division WOR-3</taxon>
    </lineage>
</organism>
<dbReference type="PROSITE" id="PS00018">
    <property type="entry name" value="EF_HAND_1"/>
    <property type="match status" value="1"/>
</dbReference>
<accession>A0A7V1EHC8</accession>
<dbReference type="Pfam" id="PF05567">
    <property type="entry name" value="T4P_PilY1"/>
    <property type="match status" value="1"/>
</dbReference>
<keyword evidence="3" id="KW-0732">Signal</keyword>
<evidence type="ECO:0000259" key="4">
    <source>
        <dbReference type="Pfam" id="PF05567"/>
    </source>
</evidence>
<keyword evidence="2" id="KW-0106">Calcium</keyword>
<proteinExistence type="predicted"/>
<name>A0A7V1EHC8_UNCW3</name>
<dbReference type="EMBL" id="DSKY01000009">
    <property type="protein sequence ID" value="HDY58456.1"/>
    <property type="molecule type" value="Genomic_DNA"/>
</dbReference>
<dbReference type="InterPro" id="IPR008707">
    <property type="entry name" value="B-propeller_PilY1"/>
</dbReference>
<dbReference type="GO" id="GO:0046872">
    <property type="term" value="F:metal ion binding"/>
    <property type="evidence" value="ECO:0007669"/>
    <property type="project" value="UniProtKB-KW"/>
</dbReference>
<evidence type="ECO:0000256" key="2">
    <source>
        <dbReference type="ARBA" id="ARBA00022837"/>
    </source>
</evidence>
<evidence type="ECO:0000256" key="1">
    <source>
        <dbReference type="ARBA" id="ARBA00022723"/>
    </source>
</evidence>
<reference evidence="5" key="1">
    <citation type="journal article" date="2020" name="mSystems">
        <title>Genome- and Community-Level Interaction Insights into Carbon Utilization and Element Cycling Functions of Hydrothermarchaeota in Hydrothermal Sediment.</title>
        <authorList>
            <person name="Zhou Z."/>
            <person name="Liu Y."/>
            <person name="Xu W."/>
            <person name="Pan J."/>
            <person name="Luo Z.H."/>
            <person name="Li M."/>
        </authorList>
    </citation>
    <scope>NUCLEOTIDE SEQUENCE [LARGE SCALE GENOMIC DNA]</scope>
    <source>
        <strain evidence="5">SpSt-258</strain>
    </source>
</reference>